<accession>A0A9J6PPF6</accession>
<comment type="caution">
    <text evidence="3">The sequence shown here is derived from an EMBL/GenBank/DDBJ whole genome shotgun (WGS) entry which is preliminary data.</text>
</comment>
<organism evidence="3 4">
    <name type="scientific">Winslowiella arboricola</name>
    <dbReference type="NCBI Taxonomy" id="2978220"/>
    <lineage>
        <taxon>Bacteria</taxon>
        <taxon>Pseudomonadati</taxon>
        <taxon>Pseudomonadota</taxon>
        <taxon>Gammaproteobacteria</taxon>
        <taxon>Enterobacterales</taxon>
        <taxon>Erwiniaceae</taxon>
        <taxon>Winslowiella</taxon>
    </lineage>
</organism>
<keyword evidence="1" id="KW-0812">Transmembrane</keyword>
<feature type="transmembrane region" description="Helical" evidence="1">
    <location>
        <begin position="78"/>
        <end position="102"/>
    </location>
</feature>
<keyword evidence="1" id="KW-0472">Membrane</keyword>
<protein>
    <submittedName>
        <fullName evidence="3">Sterol desaturase family protein</fullName>
    </submittedName>
</protein>
<feature type="transmembrane region" description="Helical" evidence="1">
    <location>
        <begin position="209"/>
        <end position="229"/>
    </location>
</feature>
<proteinExistence type="predicted"/>
<gene>
    <name evidence="3" type="ORF">N5923_08720</name>
</gene>
<feature type="transmembrane region" description="Helical" evidence="1">
    <location>
        <begin position="184"/>
        <end position="203"/>
    </location>
</feature>
<keyword evidence="1" id="KW-1133">Transmembrane helix</keyword>
<dbReference type="Proteomes" id="UP001064262">
    <property type="component" value="Unassembled WGS sequence"/>
</dbReference>
<feature type="domain" description="Fatty acid hydroxylase" evidence="2">
    <location>
        <begin position="133"/>
        <end position="280"/>
    </location>
</feature>
<name>A0A9J6PPF6_9GAMM</name>
<feature type="transmembrane region" description="Helical" evidence="1">
    <location>
        <begin position="122"/>
        <end position="144"/>
    </location>
</feature>
<dbReference type="GO" id="GO:0008610">
    <property type="term" value="P:lipid biosynthetic process"/>
    <property type="evidence" value="ECO:0007669"/>
    <property type="project" value="InterPro"/>
</dbReference>
<feature type="transmembrane region" description="Helical" evidence="1">
    <location>
        <begin position="30"/>
        <end position="49"/>
    </location>
</feature>
<dbReference type="AlphaFoldDB" id="A0A9J6PPF6"/>
<dbReference type="GO" id="GO:0005506">
    <property type="term" value="F:iron ion binding"/>
    <property type="evidence" value="ECO:0007669"/>
    <property type="project" value="InterPro"/>
</dbReference>
<dbReference type="InterPro" id="IPR006694">
    <property type="entry name" value="Fatty_acid_hydroxylase"/>
</dbReference>
<evidence type="ECO:0000313" key="3">
    <source>
        <dbReference type="EMBL" id="MCU5777573.1"/>
    </source>
</evidence>
<evidence type="ECO:0000256" key="1">
    <source>
        <dbReference type="SAM" id="Phobius"/>
    </source>
</evidence>
<reference evidence="3" key="1">
    <citation type="submission" date="2022-09" db="EMBL/GenBank/DDBJ databases">
        <title>Winslowiella arboricola sp. nov., isolated from bleeding cankers on broadleaf hosts.</title>
        <authorList>
            <person name="Brady C."/>
            <person name="Kaur S."/>
            <person name="Crampton B."/>
            <person name="Maddock D."/>
            <person name="Arnold D."/>
            <person name="Denman S."/>
        </authorList>
    </citation>
    <scope>NUCLEOTIDE SEQUENCE</scope>
    <source>
        <strain evidence="3">BAC 15a-03b</strain>
    </source>
</reference>
<dbReference type="Pfam" id="PF04116">
    <property type="entry name" value="FA_hydroxylase"/>
    <property type="match status" value="1"/>
</dbReference>
<keyword evidence="4" id="KW-1185">Reference proteome</keyword>
<evidence type="ECO:0000313" key="4">
    <source>
        <dbReference type="Proteomes" id="UP001064262"/>
    </source>
</evidence>
<evidence type="ECO:0000259" key="2">
    <source>
        <dbReference type="Pfam" id="PF04116"/>
    </source>
</evidence>
<dbReference type="RefSeq" id="WP_267141185.1">
    <property type="nucleotide sequence ID" value="NZ_JAODIL010000053.1"/>
</dbReference>
<dbReference type="EMBL" id="JAODIM010000039">
    <property type="protein sequence ID" value="MCU5777573.1"/>
    <property type="molecule type" value="Genomic_DNA"/>
</dbReference>
<dbReference type="GO" id="GO:0016491">
    <property type="term" value="F:oxidoreductase activity"/>
    <property type="evidence" value="ECO:0007669"/>
    <property type="project" value="InterPro"/>
</dbReference>
<sequence>MDIVFGYYFLNDFFIELIRRLAVFFEPSHGLFIGYLLSSLIIALLFYSFEFKAEKPFFVIKKIISSHRLMSRSTRDDVVFYFVDKVLFGFIYTAIIPISYLFKEYVHSALLFISFIQLDISLSFFLSLILTFGAIVVFDFAVFIEHLLSHKIRFLWEFHKIHHIAENLTPFTAYRTHPINQMTFIFIVSFFSGLYSGIVSYIFKNQDVFIVFAGQNIFMFILLMFGLNLQHSMVFLKYPQFIRSVLVSPAYHQLHHSSATKHHDINYAFIFSFWDKLFKTQIMPGENEGLAFGVTGEKYSSYAGVLKMYITPFRRVAKRMRKKKRE</sequence>